<organism evidence="1">
    <name type="scientific">Borrelia bissettiae</name>
    <name type="common">Borreliella bissettiae</name>
    <dbReference type="NCBI Taxonomy" id="64897"/>
    <lineage>
        <taxon>Bacteria</taxon>
        <taxon>Pseudomonadati</taxon>
        <taxon>Spirochaetota</taxon>
        <taxon>Spirochaetia</taxon>
        <taxon>Spirochaetales</taxon>
        <taxon>Borreliaceae</taxon>
        <taxon>Borreliella</taxon>
    </lineage>
</organism>
<comment type="caution">
    <text evidence="1">The sequence shown here is derived from an EMBL/GenBank/DDBJ whole genome shotgun (WGS) entry which is preliminary data.</text>
</comment>
<dbReference type="SUPFAM" id="SSF55604">
    <property type="entry name" value="Glucose permease domain IIB"/>
    <property type="match status" value="1"/>
</dbReference>
<dbReference type="Gene3D" id="3.30.1360.60">
    <property type="entry name" value="Glucose permease domain IIB"/>
    <property type="match status" value="1"/>
</dbReference>
<evidence type="ECO:0000313" key="1">
    <source>
        <dbReference type="EMBL" id="OJH15367.1"/>
    </source>
</evidence>
<feature type="non-terminal residue" evidence="1">
    <location>
        <position position="50"/>
    </location>
</feature>
<name>A0A1L8ZC82_BORBI</name>
<dbReference type="AlphaFoldDB" id="A0A1L8ZC82"/>
<gene>
    <name evidence="1" type="ORF">ER70_03060</name>
</gene>
<proteinExistence type="predicted"/>
<reference evidence="1" key="2">
    <citation type="submission" date="2015-07" db="EMBL/GenBank/DDBJ databases">
        <authorList>
            <person name="Noorani M."/>
        </authorList>
    </citation>
    <scope>NUCLEOTIDE SEQUENCE</scope>
    <source>
        <strain evidence="1">CO275</strain>
    </source>
</reference>
<accession>A0A1L8ZC82</accession>
<protein>
    <submittedName>
        <fullName evidence="1">DNA mismatch repair protein MutT</fullName>
    </submittedName>
</protein>
<reference evidence="1" key="1">
    <citation type="journal article" date="2015" name="Microbiology">
        <title>Similarities in murine infection and immune response to Borrelia bissettii and Borrelia burgdorferi sensu stricto.</title>
        <authorList>
            <person name="Leydet B.F.Jr."/>
            <person name="Liang F.T."/>
        </authorList>
    </citation>
    <scope>NUCLEOTIDE SEQUENCE [LARGE SCALE GENOMIC DNA]</scope>
    <source>
        <strain evidence="1">CO275</strain>
    </source>
</reference>
<dbReference type="GO" id="GO:0008982">
    <property type="term" value="F:protein-N(PI)-phosphohistidine-sugar phosphotransferase activity"/>
    <property type="evidence" value="ECO:0007669"/>
    <property type="project" value="InterPro"/>
</dbReference>
<dbReference type="EMBL" id="JNBW01000151">
    <property type="protein sequence ID" value="OJH15367.1"/>
    <property type="molecule type" value="Genomic_DNA"/>
</dbReference>
<dbReference type="InterPro" id="IPR036878">
    <property type="entry name" value="Glu_permease_IIB"/>
</dbReference>
<dbReference type="GO" id="GO:0009401">
    <property type="term" value="P:phosphoenolpyruvate-dependent sugar phosphotransferase system"/>
    <property type="evidence" value="ECO:0007669"/>
    <property type="project" value="InterPro"/>
</dbReference>
<sequence length="50" mass="5652">MVDLGKTNKIKVAEHIVECFGGIKNIKNIQKDLTRIKILVDSNSLVKRDD</sequence>